<accession>K0IJG1</accession>
<keyword evidence="1" id="KW-0677">Repeat</keyword>
<dbReference type="PANTHER" id="PTHR43855:SF1">
    <property type="entry name" value="THIOSULFATE SULFURTRANSFERASE"/>
    <property type="match status" value="1"/>
</dbReference>
<dbReference type="PANTHER" id="PTHR43855">
    <property type="entry name" value="THIOSULFATE SULFURTRANSFERASE"/>
    <property type="match status" value="1"/>
</dbReference>
<organism evidence="4 5">
    <name type="scientific">Nitrososphaera gargensis (strain Ga9.2)</name>
    <dbReference type="NCBI Taxonomy" id="1237085"/>
    <lineage>
        <taxon>Archaea</taxon>
        <taxon>Nitrososphaerota</taxon>
        <taxon>Nitrososphaeria</taxon>
        <taxon>Nitrososphaerales</taxon>
        <taxon>Nitrososphaeraceae</taxon>
        <taxon>Nitrososphaera</taxon>
    </lineage>
</organism>
<dbReference type="BioCyc" id="CNIT1237085:G1324-2366-MONOMER"/>
<evidence type="ECO:0000256" key="1">
    <source>
        <dbReference type="ARBA" id="ARBA00022737"/>
    </source>
</evidence>
<dbReference type="AlphaFoldDB" id="K0IJG1"/>
<dbReference type="SMART" id="SM00450">
    <property type="entry name" value="RHOD"/>
    <property type="match status" value="2"/>
</dbReference>
<dbReference type="Gene3D" id="3.40.250.10">
    <property type="entry name" value="Rhodanese-like domain"/>
    <property type="match status" value="2"/>
</dbReference>
<keyword evidence="5" id="KW-1185">Reference proteome</keyword>
<dbReference type="PATRIC" id="fig|1237085.11.peg.2340"/>
<dbReference type="InParanoid" id="K0IJG1"/>
<dbReference type="Pfam" id="PF00581">
    <property type="entry name" value="Rhodanese"/>
    <property type="match status" value="2"/>
</dbReference>
<dbReference type="OrthoDB" id="10492at2157"/>
<dbReference type="KEGG" id="nga:Ngar_c23680"/>
<dbReference type="CDD" id="cd01449">
    <property type="entry name" value="TST_Repeat_2"/>
    <property type="match status" value="1"/>
</dbReference>
<evidence type="ECO:0000259" key="3">
    <source>
        <dbReference type="PROSITE" id="PS50206"/>
    </source>
</evidence>
<dbReference type="InterPro" id="IPR036873">
    <property type="entry name" value="Rhodanese-like_dom_sf"/>
</dbReference>
<dbReference type="PROSITE" id="PS50206">
    <property type="entry name" value="RHODANESE_3"/>
    <property type="match status" value="2"/>
</dbReference>
<dbReference type="STRING" id="1237085.Ngar_c23680"/>
<dbReference type="FunCoup" id="K0IJG1">
    <property type="interactions" value="116"/>
</dbReference>
<dbReference type="InterPro" id="IPR001763">
    <property type="entry name" value="Rhodanese-like_dom"/>
</dbReference>
<keyword evidence="2 4" id="KW-0808">Transferase</keyword>
<name>K0IJG1_NITGG</name>
<dbReference type="HOGENOM" id="CLU_031618_1_3_2"/>
<dbReference type="Proteomes" id="UP000008037">
    <property type="component" value="Chromosome"/>
</dbReference>
<feature type="domain" description="Rhodanese" evidence="3">
    <location>
        <begin position="162"/>
        <end position="283"/>
    </location>
</feature>
<evidence type="ECO:0000313" key="5">
    <source>
        <dbReference type="Proteomes" id="UP000008037"/>
    </source>
</evidence>
<protein>
    <recommendedName>
        <fullName evidence="2">Sulfurtransferase</fullName>
    </recommendedName>
</protein>
<reference evidence="4 5" key="1">
    <citation type="journal article" date="2012" name="Environ. Microbiol.">
        <title>The genome of the ammonia-oxidizing Candidatus Nitrososphaera gargensis: insights into metabolic versatility and environmental adaptations.</title>
        <authorList>
            <person name="Spang A."/>
            <person name="Poehlein A."/>
            <person name="Offre P."/>
            <person name="Zumbragel S."/>
            <person name="Haider S."/>
            <person name="Rychlik N."/>
            <person name="Nowka B."/>
            <person name="Schmeisser C."/>
            <person name="Lebedeva E.V."/>
            <person name="Rattei T."/>
            <person name="Bohm C."/>
            <person name="Schmid M."/>
            <person name="Galushko A."/>
            <person name="Hatzenpichler R."/>
            <person name="Weinmaier T."/>
            <person name="Daniel R."/>
            <person name="Schleper C."/>
            <person name="Spieck E."/>
            <person name="Streit W."/>
            <person name="Wagner M."/>
        </authorList>
    </citation>
    <scope>NUCLEOTIDE SEQUENCE [LARGE SCALE GENOMIC DNA]</scope>
    <source>
        <strain evidence="5">Ga9.2</strain>
    </source>
</reference>
<dbReference type="InterPro" id="IPR001307">
    <property type="entry name" value="Thiosulphate_STrfase_CS"/>
</dbReference>
<evidence type="ECO:0000256" key="2">
    <source>
        <dbReference type="RuleBase" id="RU000507"/>
    </source>
</evidence>
<dbReference type="EMBL" id="CP002408">
    <property type="protein sequence ID" value="AFU59293.1"/>
    <property type="molecule type" value="Genomic_DNA"/>
</dbReference>
<dbReference type="GeneID" id="13794385"/>
<dbReference type="PROSITE" id="PS00683">
    <property type="entry name" value="RHODANESE_2"/>
    <property type="match status" value="1"/>
</dbReference>
<dbReference type="SUPFAM" id="SSF52821">
    <property type="entry name" value="Rhodanese/Cell cycle control phosphatase"/>
    <property type="match status" value="2"/>
</dbReference>
<evidence type="ECO:0000313" key="4">
    <source>
        <dbReference type="EMBL" id="AFU59293.1"/>
    </source>
</evidence>
<dbReference type="PROSITE" id="PS00380">
    <property type="entry name" value="RHODANESE_1"/>
    <property type="match status" value="1"/>
</dbReference>
<proteinExistence type="predicted"/>
<dbReference type="CDD" id="cd01448">
    <property type="entry name" value="TST_Repeat_1"/>
    <property type="match status" value="1"/>
</dbReference>
<dbReference type="InterPro" id="IPR051126">
    <property type="entry name" value="Thiosulfate_sulfurtransferase"/>
</dbReference>
<gene>
    <name evidence="4" type="ordered locus">Ngar_c23680</name>
</gene>
<sequence length="284" mass="32608">MTSGYAHPEVLCETDWVASNLKNGSIRILEVDYDPENAYRQGHVPGAHLVWWKRDINDPVRRDIINKQQFEALMSRVGATPDTELVLYGDFNNWFAAFAFWVFQYYGHKKLKIMNGGRKKWELEKREYTKDEPTVQPTKYVARPPDEGVRAYMPDVRRAIERAEQTVLVDVRSPKEFTGEITAPPEYPMEHAQRGGHIPGAKNIPWAQAVNDANGTFKSADELKALYEGKGVTPDKHVIAYCRIGERSSHTWFVLKYLLGYPSVRNYDGSWTEWGNMIGNPIEK</sequence>
<dbReference type="GO" id="GO:0004792">
    <property type="term" value="F:thiosulfate-cyanide sulfurtransferase activity"/>
    <property type="evidence" value="ECO:0007669"/>
    <property type="project" value="InterPro"/>
</dbReference>
<dbReference type="RefSeq" id="WP_015019828.1">
    <property type="nucleotide sequence ID" value="NC_018719.1"/>
</dbReference>
<feature type="domain" description="Rhodanese" evidence="3">
    <location>
        <begin position="22"/>
        <end position="130"/>
    </location>
</feature>